<dbReference type="AlphaFoldDB" id="A0A6M3ZYW8"/>
<organism evidence="1 2">
    <name type="scientific">Herbaspirillum rubrisubalbicans Os34</name>
    <dbReference type="NCBI Taxonomy" id="1235827"/>
    <lineage>
        <taxon>Bacteria</taxon>
        <taxon>Pseudomonadati</taxon>
        <taxon>Pseudomonadota</taxon>
        <taxon>Betaproteobacteria</taxon>
        <taxon>Burkholderiales</taxon>
        <taxon>Oxalobacteraceae</taxon>
        <taxon>Herbaspirillum</taxon>
    </lineage>
</organism>
<accession>A0A6M3ZYW8</accession>
<reference evidence="1 2" key="1">
    <citation type="journal article" date="2012" name="J. Bacteriol.">
        <title>Genome sequence of the pathogenic Herbaspirillum seropedicae strain Os34, isolated from rice roots.</title>
        <authorList>
            <person name="Ye W."/>
            <person name="Ye S."/>
            <person name="Liu J."/>
            <person name="Chang S."/>
            <person name="Chen M."/>
            <person name="Zhu B."/>
            <person name="Guo L."/>
            <person name="An Q."/>
        </authorList>
    </citation>
    <scope>NUCLEOTIDE SEQUENCE [LARGE SCALE GENOMIC DNA]</scope>
    <source>
        <strain evidence="1 2">Os34</strain>
    </source>
</reference>
<dbReference type="EMBL" id="CP008956">
    <property type="protein sequence ID" value="QJQ03413.1"/>
    <property type="molecule type" value="Genomic_DNA"/>
</dbReference>
<dbReference type="SUPFAM" id="SSF52540">
    <property type="entry name" value="P-loop containing nucleoside triphosphate hydrolases"/>
    <property type="match status" value="1"/>
</dbReference>
<dbReference type="Proteomes" id="UP000501648">
    <property type="component" value="Chromosome"/>
</dbReference>
<sequence length="410" mass="44808">MKAVDVPVMTRWLTKRAVTKNTEIIVGDAAGNIRKTSQFPSAFFPDGEMVKFAIAMLAAIQDIFRARLFGSPEFLRYFYATARLGKGLLLALPTCLQEFRGGIFSLIGGSGSGKTEFLRRFCAGLPAPFYLKTAPTPSILGIWIFPCIHLVATRTTSVQDIIRTLHDYFVQHVATEGNFDDPFPGMLKGLHIQNEAVKACIAMNVGMIILDGLCLNNTNARGIQLLEFLHKLRTEGGIPVLISGTAAFAIGVEHESTLFRNLFNGRNHYLEPRAHPSKNDGEYEDIINSFWKSAGTPKGMPTPPGLSSSVHTSTHGIPSLTSLAMAKVIDSIGTAEEFDFSKVKAASFGTAIERSMRPFKGAIAAYAAASVEADAVSEKVIRYVDYFPESLASKPRIRDWLEPAASRVTR</sequence>
<evidence type="ECO:0000313" key="1">
    <source>
        <dbReference type="EMBL" id="QJQ03413.1"/>
    </source>
</evidence>
<gene>
    <name evidence="1" type="ORF">C798_25210</name>
</gene>
<name>A0A6M3ZYW8_9BURK</name>
<protein>
    <submittedName>
        <fullName evidence="1">Uncharacterized protein</fullName>
    </submittedName>
</protein>
<evidence type="ECO:0000313" key="2">
    <source>
        <dbReference type="Proteomes" id="UP000501648"/>
    </source>
</evidence>
<proteinExistence type="predicted"/>
<dbReference type="InterPro" id="IPR027417">
    <property type="entry name" value="P-loop_NTPase"/>
</dbReference>